<dbReference type="EMBL" id="PKMF04000710">
    <property type="protein sequence ID" value="KAK7821163.1"/>
    <property type="molecule type" value="Genomic_DNA"/>
</dbReference>
<dbReference type="PANTHER" id="PTHR33103">
    <property type="entry name" value="OS01G0153900 PROTEIN"/>
    <property type="match status" value="1"/>
</dbReference>
<keyword evidence="2" id="KW-1185">Reference proteome</keyword>
<sequence length="483" mass="53515">MAVTNMRLKLLIDTKNRKVLFAEADKDFVDFLFHILRLPLGTIIPLLKKQGTVGSFENIYDSIENLSTTYLQPNVNKETLLKHKVHISSGTGEVPLLLPDIESSPTSRKFFRCSRLQNNNCYGYVADDGSALCPSCQVSMTRDLSFVDPLTSDNSVSSGGGYVKGVVTYMIMDDLEVKPMSTISSITLLNKLNVKQLGDLEEKVVELGMDEGVKLLKASLQSESVLTDVFLLKSERETESMEETNVSLKLLINRESQRVLYAEAGKDFIDFLFHILVFPVGSYIPLLKKQEMVGSFHNIYESIENLSSAYLQPNANKETILNPKVHIADGTGDDVPLLLPNIESSTSAKFYRCASSSHGCDEYVAYDFSAICPSCEGAMNCEVSFVDLPSATNKDSFSESGYVKGLVSYMVMDDLEVKPMSIISSTITLLNRFNVKETAALEEKVVYLGMDEGVKLLKASLQSKTVLTDVFLPKIRVETYGSE</sequence>
<dbReference type="InterPro" id="IPR007750">
    <property type="entry name" value="DUF674"/>
</dbReference>
<dbReference type="AlphaFoldDB" id="A0AAW0J303"/>
<dbReference type="PANTHER" id="PTHR33103:SF114">
    <property type="entry name" value="DUF674 DOMAIN-CONTAINING PROTEIN"/>
    <property type="match status" value="1"/>
</dbReference>
<name>A0AAW0J303_QUESU</name>
<accession>A0AAW0J303</accession>
<organism evidence="1 2">
    <name type="scientific">Quercus suber</name>
    <name type="common">Cork oak</name>
    <dbReference type="NCBI Taxonomy" id="58331"/>
    <lineage>
        <taxon>Eukaryota</taxon>
        <taxon>Viridiplantae</taxon>
        <taxon>Streptophyta</taxon>
        <taxon>Embryophyta</taxon>
        <taxon>Tracheophyta</taxon>
        <taxon>Spermatophyta</taxon>
        <taxon>Magnoliopsida</taxon>
        <taxon>eudicotyledons</taxon>
        <taxon>Gunneridae</taxon>
        <taxon>Pentapetalae</taxon>
        <taxon>rosids</taxon>
        <taxon>fabids</taxon>
        <taxon>Fagales</taxon>
        <taxon>Fagaceae</taxon>
        <taxon>Quercus</taxon>
    </lineage>
</organism>
<proteinExistence type="predicted"/>
<evidence type="ECO:0000313" key="1">
    <source>
        <dbReference type="EMBL" id="KAK7821163.1"/>
    </source>
</evidence>
<protein>
    <recommendedName>
        <fullName evidence="3">DUF674 domain-containing protein</fullName>
    </recommendedName>
</protein>
<reference evidence="1 2" key="1">
    <citation type="journal article" date="2018" name="Sci. Data">
        <title>The draft genome sequence of cork oak.</title>
        <authorList>
            <person name="Ramos A.M."/>
            <person name="Usie A."/>
            <person name="Barbosa P."/>
            <person name="Barros P.M."/>
            <person name="Capote T."/>
            <person name="Chaves I."/>
            <person name="Simoes F."/>
            <person name="Abreu I."/>
            <person name="Carrasquinho I."/>
            <person name="Faro C."/>
            <person name="Guimaraes J.B."/>
            <person name="Mendonca D."/>
            <person name="Nobrega F."/>
            <person name="Rodrigues L."/>
            <person name="Saibo N.J.M."/>
            <person name="Varela M.C."/>
            <person name="Egas C."/>
            <person name="Matos J."/>
            <person name="Miguel C.M."/>
            <person name="Oliveira M.M."/>
            <person name="Ricardo C.P."/>
            <person name="Goncalves S."/>
        </authorList>
    </citation>
    <scope>NUCLEOTIDE SEQUENCE [LARGE SCALE GENOMIC DNA]</scope>
    <source>
        <strain evidence="2">cv. HL8</strain>
    </source>
</reference>
<comment type="caution">
    <text evidence="1">The sequence shown here is derived from an EMBL/GenBank/DDBJ whole genome shotgun (WGS) entry which is preliminary data.</text>
</comment>
<evidence type="ECO:0000313" key="2">
    <source>
        <dbReference type="Proteomes" id="UP000237347"/>
    </source>
</evidence>
<gene>
    <name evidence="1" type="ORF">CFP56_037927</name>
</gene>
<dbReference type="Proteomes" id="UP000237347">
    <property type="component" value="Unassembled WGS sequence"/>
</dbReference>
<evidence type="ECO:0008006" key="3">
    <source>
        <dbReference type="Google" id="ProtNLM"/>
    </source>
</evidence>
<dbReference type="Pfam" id="PF05056">
    <property type="entry name" value="DUF674"/>
    <property type="match status" value="2"/>
</dbReference>